<dbReference type="EnsemblPlants" id="KRH15441">
    <property type="protein sequence ID" value="KRH15441"/>
    <property type="gene ID" value="GLYMA_14G088100"/>
</dbReference>
<evidence type="ECO:0000313" key="3">
    <source>
        <dbReference type="EnsemblPlants" id="KRH15441"/>
    </source>
</evidence>
<protein>
    <submittedName>
        <fullName evidence="2 3">Uncharacterized protein</fullName>
    </submittedName>
</protein>
<evidence type="ECO:0000313" key="4">
    <source>
        <dbReference type="Proteomes" id="UP000008827"/>
    </source>
</evidence>
<proteinExistence type="predicted"/>
<reference evidence="2 3" key="1">
    <citation type="journal article" date="2010" name="Nature">
        <title>Genome sequence of the palaeopolyploid soybean.</title>
        <authorList>
            <person name="Schmutz J."/>
            <person name="Cannon S.B."/>
            <person name="Schlueter J."/>
            <person name="Ma J."/>
            <person name="Mitros T."/>
            <person name="Nelson W."/>
            <person name="Hyten D.L."/>
            <person name="Song Q."/>
            <person name="Thelen J.J."/>
            <person name="Cheng J."/>
            <person name="Xu D."/>
            <person name="Hellsten U."/>
            <person name="May G.D."/>
            <person name="Yu Y."/>
            <person name="Sakurai T."/>
            <person name="Umezawa T."/>
            <person name="Bhattacharyya M.K."/>
            <person name="Sandhu D."/>
            <person name="Valliyodan B."/>
            <person name="Lindquist E."/>
            <person name="Peto M."/>
            <person name="Grant D."/>
            <person name="Shu S."/>
            <person name="Goodstein D."/>
            <person name="Barry K."/>
            <person name="Futrell-Griggs M."/>
            <person name="Abernathy B."/>
            <person name="Du J."/>
            <person name="Tian Z."/>
            <person name="Zhu L."/>
            <person name="Gill N."/>
            <person name="Joshi T."/>
            <person name="Libault M."/>
            <person name="Sethuraman A."/>
            <person name="Zhang X.-C."/>
            <person name="Shinozaki K."/>
            <person name="Nguyen H.T."/>
            <person name="Wing R.A."/>
            <person name="Cregan P."/>
            <person name="Specht J."/>
            <person name="Grimwood J."/>
            <person name="Rokhsar D."/>
            <person name="Stacey G."/>
            <person name="Shoemaker R.C."/>
            <person name="Jackson S.A."/>
        </authorList>
    </citation>
    <scope>NUCLEOTIDE SEQUENCE [LARGE SCALE GENOMIC DNA]</scope>
    <source>
        <strain evidence="3">cv. Williams 82</strain>
        <tissue evidence="2">Callus</tissue>
    </source>
</reference>
<reference evidence="2" key="3">
    <citation type="submission" date="2018-07" db="EMBL/GenBank/DDBJ databases">
        <title>WGS assembly of Glycine max.</title>
        <authorList>
            <person name="Schmutz J."/>
            <person name="Cannon S."/>
            <person name="Schlueter J."/>
            <person name="Ma J."/>
            <person name="Mitros T."/>
            <person name="Nelson W."/>
            <person name="Hyten D."/>
            <person name="Song Q."/>
            <person name="Thelen J."/>
            <person name="Cheng J."/>
            <person name="Xu D."/>
            <person name="Hellsten U."/>
            <person name="May G."/>
            <person name="Yu Y."/>
            <person name="Sakurai T."/>
            <person name="Umezawa T."/>
            <person name="Bhattacharyya M."/>
            <person name="Sandhu D."/>
            <person name="Valliyodan B."/>
            <person name="Lindquist E."/>
            <person name="Peto M."/>
            <person name="Grant D."/>
            <person name="Shu S."/>
            <person name="Goodstein D."/>
            <person name="Barry K."/>
            <person name="Futrell-Griggs M."/>
            <person name="Abernathy B."/>
            <person name="Du J."/>
            <person name="Tian Z."/>
            <person name="Zhu L."/>
            <person name="Gill N."/>
            <person name="Joshi T."/>
            <person name="Libault M."/>
            <person name="Sethuraman A."/>
            <person name="Zhang X."/>
            <person name="Shinozaki K."/>
            <person name="Nguyen H."/>
            <person name="Wing R."/>
            <person name="Cregan P."/>
            <person name="Specht J."/>
            <person name="Grimwood J."/>
            <person name="Rokhsar D."/>
            <person name="Stacey G."/>
            <person name="Shoemaker R."/>
            <person name="Jackson S."/>
        </authorList>
    </citation>
    <scope>NUCLEOTIDE SEQUENCE</scope>
    <source>
        <tissue evidence="2">Callus</tissue>
    </source>
</reference>
<gene>
    <name evidence="2" type="ORF">GLYMA_14G088100</name>
</gene>
<dbReference type="InParanoid" id="A0A0R0GAW4"/>
<evidence type="ECO:0000256" key="1">
    <source>
        <dbReference type="SAM" id="MobiDB-lite"/>
    </source>
</evidence>
<evidence type="ECO:0000313" key="2">
    <source>
        <dbReference type="EMBL" id="KRH15441.1"/>
    </source>
</evidence>
<dbReference type="AlphaFoldDB" id="A0A0R0GAW4"/>
<dbReference type="Gramene" id="KRH15441">
    <property type="protein sequence ID" value="KRH15441"/>
    <property type="gene ID" value="GLYMA_14G088100"/>
</dbReference>
<organism evidence="2">
    <name type="scientific">Glycine max</name>
    <name type="common">Soybean</name>
    <name type="synonym">Glycine hispida</name>
    <dbReference type="NCBI Taxonomy" id="3847"/>
    <lineage>
        <taxon>Eukaryota</taxon>
        <taxon>Viridiplantae</taxon>
        <taxon>Streptophyta</taxon>
        <taxon>Embryophyta</taxon>
        <taxon>Tracheophyta</taxon>
        <taxon>Spermatophyta</taxon>
        <taxon>Magnoliopsida</taxon>
        <taxon>eudicotyledons</taxon>
        <taxon>Gunneridae</taxon>
        <taxon>Pentapetalae</taxon>
        <taxon>rosids</taxon>
        <taxon>fabids</taxon>
        <taxon>Fabales</taxon>
        <taxon>Fabaceae</taxon>
        <taxon>Papilionoideae</taxon>
        <taxon>50 kb inversion clade</taxon>
        <taxon>NPAAA clade</taxon>
        <taxon>indigoferoid/millettioid clade</taxon>
        <taxon>Phaseoleae</taxon>
        <taxon>Glycine</taxon>
        <taxon>Glycine subgen. Soja</taxon>
    </lineage>
</organism>
<keyword evidence="4" id="KW-1185">Reference proteome</keyword>
<sequence length="54" mass="6030">MPLPHQGQAREKGESLTSCSPESTVAEARRGSWCSSHIHPQFRDPKPNHNLKAH</sequence>
<dbReference type="EMBL" id="CM000847">
    <property type="protein sequence ID" value="KRH15441.1"/>
    <property type="molecule type" value="Genomic_DNA"/>
</dbReference>
<dbReference type="Proteomes" id="UP000008827">
    <property type="component" value="Chromosome 14"/>
</dbReference>
<accession>A0A0R0GAW4</accession>
<reference evidence="3" key="2">
    <citation type="submission" date="2018-02" db="UniProtKB">
        <authorList>
            <consortium name="EnsemblPlants"/>
        </authorList>
    </citation>
    <scope>IDENTIFICATION</scope>
    <source>
        <strain evidence="3">Williams 82</strain>
    </source>
</reference>
<feature type="region of interest" description="Disordered" evidence="1">
    <location>
        <begin position="1"/>
        <end position="54"/>
    </location>
</feature>
<name>A0A0R0GAW4_SOYBN</name>